<evidence type="ECO:0000256" key="4">
    <source>
        <dbReference type="ARBA" id="ARBA00022722"/>
    </source>
</evidence>
<evidence type="ECO:0000256" key="2">
    <source>
        <dbReference type="ARBA" id="ARBA00022679"/>
    </source>
</evidence>
<dbReference type="EC" id="2.7.7.49" evidence="1"/>
<dbReference type="InterPro" id="IPR043128">
    <property type="entry name" value="Rev_trsase/Diguanyl_cyclase"/>
</dbReference>
<dbReference type="CDD" id="cd09274">
    <property type="entry name" value="RNase_HI_RT_Ty3"/>
    <property type="match status" value="1"/>
</dbReference>
<dbReference type="SUPFAM" id="SSF56672">
    <property type="entry name" value="DNA/RNA polymerases"/>
    <property type="match status" value="1"/>
</dbReference>
<dbReference type="PANTHER" id="PTHR37984:SF5">
    <property type="entry name" value="PROTEIN NYNRIN-LIKE"/>
    <property type="match status" value="1"/>
</dbReference>
<proteinExistence type="predicted"/>
<dbReference type="FunFam" id="3.30.70.270:FF:000020">
    <property type="entry name" value="Transposon Tf2-6 polyprotein-like Protein"/>
    <property type="match status" value="1"/>
</dbReference>
<name>A0A0K8VSQ3_BACLA</name>
<dbReference type="Pfam" id="PF00078">
    <property type="entry name" value="RVT_1"/>
    <property type="match status" value="1"/>
</dbReference>
<evidence type="ECO:0000256" key="6">
    <source>
        <dbReference type="ARBA" id="ARBA00022801"/>
    </source>
</evidence>
<feature type="domain" description="Reverse transcriptase" evidence="8">
    <location>
        <begin position="79"/>
        <end position="257"/>
    </location>
</feature>
<keyword evidence="2" id="KW-0808">Transferase</keyword>
<evidence type="ECO:0000256" key="5">
    <source>
        <dbReference type="ARBA" id="ARBA00022759"/>
    </source>
</evidence>
<keyword evidence="3" id="KW-0548">Nucleotidyltransferase</keyword>
<dbReference type="GO" id="GO:0004519">
    <property type="term" value="F:endonuclease activity"/>
    <property type="evidence" value="ECO:0007669"/>
    <property type="project" value="UniProtKB-KW"/>
</dbReference>
<keyword evidence="6" id="KW-0378">Hydrolase</keyword>
<evidence type="ECO:0000313" key="9">
    <source>
        <dbReference type="EMBL" id="JAI41899.1"/>
    </source>
</evidence>
<evidence type="ECO:0000256" key="3">
    <source>
        <dbReference type="ARBA" id="ARBA00022695"/>
    </source>
</evidence>
<dbReference type="InterPro" id="IPR041373">
    <property type="entry name" value="RT_RNaseH"/>
</dbReference>
<dbReference type="CDD" id="cd01647">
    <property type="entry name" value="RT_LTR"/>
    <property type="match status" value="1"/>
</dbReference>
<dbReference type="Gene3D" id="3.10.10.10">
    <property type="entry name" value="HIV Type 1 Reverse Transcriptase, subunit A, domain 1"/>
    <property type="match status" value="1"/>
</dbReference>
<accession>A0A0K8VSQ3</accession>
<dbReference type="PANTHER" id="PTHR37984">
    <property type="entry name" value="PROTEIN CBG26694"/>
    <property type="match status" value="1"/>
</dbReference>
<dbReference type="FunFam" id="3.10.20.370:FF:000001">
    <property type="entry name" value="Retrovirus-related Pol polyprotein from transposon 17.6-like protein"/>
    <property type="match status" value="1"/>
</dbReference>
<dbReference type="PROSITE" id="PS50878">
    <property type="entry name" value="RT_POL"/>
    <property type="match status" value="1"/>
</dbReference>
<dbReference type="InterPro" id="IPR050951">
    <property type="entry name" value="Retrovirus_Pol_polyprotein"/>
</dbReference>
<keyword evidence="7" id="KW-0695">RNA-directed DNA polymerase</keyword>
<gene>
    <name evidence="9" type="primary">TY3B-I_50</name>
    <name evidence="9" type="ORF">c1_g1_i4</name>
</gene>
<keyword evidence="4" id="KW-0540">Nuclease</keyword>
<evidence type="ECO:0000259" key="8">
    <source>
        <dbReference type="PROSITE" id="PS50878"/>
    </source>
</evidence>
<protein>
    <recommendedName>
        <fullName evidence="1">RNA-directed DNA polymerase</fullName>
        <ecNumber evidence="1">2.7.7.49</ecNumber>
    </recommendedName>
</protein>
<dbReference type="EMBL" id="GDHF01010415">
    <property type="protein sequence ID" value="JAI41899.1"/>
    <property type="molecule type" value="Transcribed_RNA"/>
</dbReference>
<sequence length="495" mass="57211">MQSDLTSLENVPTLNVSHLSAGKSTAVTDIVKQYTPKPNSQSPVEMKIILSDDIPVYQTPRRVSHSDQRVIDEQVDSWLKDGIIQTSYSEYASPVALVSKKDITKRLCCDFRKLNEKITRDNFPIPLIDDVLEKLQGAKIFSTLNLANGFFHVPAEPNSKRYTSFVTHRAQFEFNFVPFGICNSPAIFCRYISAIFRDLVQAGVIVVYMDDIPSQNEEEAIEKLDCVLKRAENFGLKIKWEKCQFLLKRINFLGYVIDEDGIRPSNDKVRSVQSFPLPHDKKSLQRFLGLTSYFRRFIEGYAVVARLLRDLLRKNVVFEFKEEQKIAFHQLRLSLISAPVLKFYNPSAQTEIHTDASMHGYGGVLLQKDVDDQQFHPIQFMSRKTRPEEQKYHSYELEVLAIIEALKKWRIYVIGKKFEIVSDCNAFTLTMKKKEVPLRVARWAMYLQDFDYEIEPGTKMKHVDALSRMTSMLLEDSLSFRLRQAQQSDGLGKWF</sequence>
<reference evidence="9" key="1">
    <citation type="submission" date="2015-06" db="EMBL/GenBank/DDBJ databases">
        <authorList>
            <person name="Hoefler B.C."/>
            <person name="Straight P.D."/>
        </authorList>
    </citation>
    <scope>NUCLEOTIDE SEQUENCE</scope>
</reference>
<dbReference type="Pfam" id="PF17917">
    <property type="entry name" value="RT_RNaseH"/>
    <property type="match status" value="1"/>
</dbReference>
<evidence type="ECO:0000256" key="7">
    <source>
        <dbReference type="ARBA" id="ARBA00022918"/>
    </source>
</evidence>
<dbReference type="Gene3D" id="3.30.70.270">
    <property type="match status" value="2"/>
</dbReference>
<dbReference type="InterPro" id="IPR043502">
    <property type="entry name" value="DNA/RNA_pol_sf"/>
</dbReference>
<dbReference type="GO" id="GO:0003964">
    <property type="term" value="F:RNA-directed DNA polymerase activity"/>
    <property type="evidence" value="ECO:0007669"/>
    <property type="project" value="UniProtKB-KW"/>
</dbReference>
<evidence type="ECO:0000256" key="1">
    <source>
        <dbReference type="ARBA" id="ARBA00012493"/>
    </source>
</evidence>
<dbReference type="AlphaFoldDB" id="A0A0K8VSQ3"/>
<dbReference type="InterPro" id="IPR000477">
    <property type="entry name" value="RT_dom"/>
</dbReference>
<organism evidence="9">
    <name type="scientific">Bactrocera latifrons</name>
    <name type="common">Malaysian fruit fly</name>
    <name type="synonym">Chaetodacus latifrons</name>
    <dbReference type="NCBI Taxonomy" id="174628"/>
    <lineage>
        <taxon>Eukaryota</taxon>
        <taxon>Metazoa</taxon>
        <taxon>Ecdysozoa</taxon>
        <taxon>Arthropoda</taxon>
        <taxon>Hexapoda</taxon>
        <taxon>Insecta</taxon>
        <taxon>Pterygota</taxon>
        <taxon>Neoptera</taxon>
        <taxon>Endopterygota</taxon>
        <taxon>Diptera</taxon>
        <taxon>Brachycera</taxon>
        <taxon>Muscomorpha</taxon>
        <taxon>Tephritoidea</taxon>
        <taxon>Tephritidae</taxon>
        <taxon>Bactrocera</taxon>
        <taxon>Bactrocera</taxon>
    </lineage>
</organism>
<dbReference type="GO" id="GO:0016787">
    <property type="term" value="F:hydrolase activity"/>
    <property type="evidence" value="ECO:0007669"/>
    <property type="project" value="UniProtKB-KW"/>
</dbReference>
<keyword evidence="5" id="KW-0255">Endonuclease</keyword>
<dbReference type="OrthoDB" id="115435at2759"/>